<gene>
    <name evidence="2" type="ORF">Drose_25955</name>
</gene>
<proteinExistence type="predicted"/>
<sequence>MKMKIRFAAIGLLTAATVTAATLTAGSPAAAAPSCRKWQDSNTFGAACTGRPGAAYRAVAVCKNGRAVGGPYQGGNSGAWSYAYCTRVNSSLDYGYVQWYV</sequence>
<keyword evidence="1" id="KW-0732">Signal</keyword>
<name>A0ABY5YZ47_9ACTN</name>
<feature type="signal peptide" evidence="1">
    <location>
        <begin position="1"/>
        <end position="20"/>
    </location>
</feature>
<evidence type="ECO:0000313" key="3">
    <source>
        <dbReference type="Proteomes" id="UP001058271"/>
    </source>
</evidence>
<keyword evidence="3" id="KW-1185">Reference proteome</keyword>
<evidence type="ECO:0008006" key="4">
    <source>
        <dbReference type="Google" id="ProtNLM"/>
    </source>
</evidence>
<feature type="chain" id="PRO_5047037054" description="Secreted protein" evidence="1">
    <location>
        <begin position="21"/>
        <end position="101"/>
    </location>
</feature>
<organism evidence="2 3">
    <name type="scientific">Dactylosporangium roseum</name>
    <dbReference type="NCBI Taxonomy" id="47989"/>
    <lineage>
        <taxon>Bacteria</taxon>
        <taxon>Bacillati</taxon>
        <taxon>Actinomycetota</taxon>
        <taxon>Actinomycetes</taxon>
        <taxon>Micromonosporales</taxon>
        <taxon>Micromonosporaceae</taxon>
        <taxon>Dactylosporangium</taxon>
    </lineage>
</organism>
<evidence type="ECO:0000313" key="2">
    <source>
        <dbReference type="EMBL" id="UWZ34651.1"/>
    </source>
</evidence>
<dbReference type="RefSeq" id="WP_260723978.1">
    <property type="nucleotide sequence ID" value="NZ_BAAABS010000018.1"/>
</dbReference>
<evidence type="ECO:0000256" key="1">
    <source>
        <dbReference type="SAM" id="SignalP"/>
    </source>
</evidence>
<reference evidence="2" key="1">
    <citation type="submission" date="2021-04" db="EMBL/GenBank/DDBJ databases">
        <title>Biosynthetic gene clusters of Dactylosporangioum roseum.</title>
        <authorList>
            <person name="Hartkoorn R.C."/>
            <person name="Beaudoing E."/>
            <person name="Hot D."/>
            <person name="Moureu S."/>
        </authorList>
    </citation>
    <scope>NUCLEOTIDE SEQUENCE</scope>
    <source>
        <strain evidence="2">NRRL B-16295</strain>
    </source>
</reference>
<dbReference type="Proteomes" id="UP001058271">
    <property type="component" value="Chromosome"/>
</dbReference>
<protein>
    <recommendedName>
        <fullName evidence="4">Secreted protein</fullName>
    </recommendedName>
</protein>
<accession>A0ABY5YZ47</accession>
<dbReference type="EMBL" id="CP073721">
    <property type="protein sequence ID" value="UWZ34651.1"/>
    <property type="molecule type" value="Genomic_DNA"/>
</dbReference>